<accession>A0ABV4VNB9</accession>
<evidence type="ECO:0000313" key="3">
    <source>
        <dbReference type="Proteomes" id="UP001576708"/>
    </source>
</evidence>
<keyword evidence="1" id="KW-0175">Coiled coil</keyword>
<proteinExistence type="predicted"/>
<organism evidence="2 3">
    <name type="scientific">Shewanella mangrovisoli</name>
    <dbReference type="NCBI Taxonomy" id="2864211"/>
    <lineage>
        <taxon>Bacteria</taxon>
        <taxon>Pseudomonadati</taxon>
        <taxon>Pseudomonadota</taxon>
        <taxon>Gammaproteobacteria</taxon>
        <taxon>Alteromonadales</taxon>
        <taxon>Shewanellaceae</taxon>
        <taxon>Shewanella</taxon>
    </lineage>
</organism>
<reference evidence="2 3" key="1">
    <citation type="submission" date="2024-09" db="EMBL/GenBank/DDBJ databases">
        <authorList>
            <person name="Zhang Y."/>
        </authorList>
    </citation>
    <scope>NUCLEOTIDE SEQUENCE [LARGE SCALE GENOMIC DNA]</scope>
    <source>
        <strain evidence="2 3">ZJ318</strain>
    </source>
</reference>
<protein>
    <submittedName>
        <fullName evidence="2">Uncharacterized protein</fullName>
    </submittedName>
</protein>
<dbReference type="RefSeq" id="WP_169548304.1">
    <property type="nucleotide sequence ID" value="NZ_JBCATE010000008.1"/>
</dbReference>
<evidence type="ECO:0000256" key="1">
    <source>
        <dbReference type="SAM" id="Coils"/>
    </source>
</evidence>
<dbReference type="Proteomes" id="UP001576708">
    <property type="component" value="Unassembled WGS sequence"/>
</dbReference>
<keyword evidence="3" id="KW-1185">Reference proteome</keyword>
<gene>
    <name evidence="2" type="ORF">ACE02W_18565</name>
</gene>
<dbReference type="EMBL" id="JBHFGU010000008">
    <property type="protein sequence ID" value="MFB2621824.1"/>
    <property type="molecule type" value="Genomic_DNA"/>
</dbReference>
<name>A0ABV4VNB9_9GAMM</name>
<evidence type="ECO:0000313" key="2">
    <source>
        <dbReference type="EMBL" id="MFB2621824.1"/>
    </source>
</evidence>
<comment type="caution">
    <text evidence="2">The sequence shown here is derived from an EMBL/GenBank/DDBJ whole genome shotgun (WGS) entry which is preliminary data.</text>
</comment>
<sequence length="105" mass="12442">MRNNISKTLDILILDLQEQGLELSYLNQLSEYEIYRLANKYKQNEPQKISFEEQELINQQSKQKEAQRKQRQLEQEVKETSKYQHLGGLYRISASLAKQGLNNVR</sequence>
<feature type="coiled-coil region" evidence="1">
    <location>
        <begin position="49"/>
        <end position="83"/>
    </location>
</feature>